<dbReference type="Pfam" id="PF04865">
    <property type="entry name" value="Baseplate_J"/>
    <property type="match status" value="1"/>
</dbReference>
<feature type="domain" description="Baseplate J-like central" evidence="3">
    <location>
        <begin position="122"/>
        <end position="193"/>
    </location>
</feature>
<sequence length="284" mass="29992">MRCSELGVIPKEAVKAVGTLTFMGADGTVVPVGTRVSTDSVTPIYFTTVTEGVITDGVCDVEAEAENAGFIGNVAAKKITLVLGDLSGVVTVINNANFDGGTDVESDESLLARYYEKAQKPATSGNANHYLQWAKSVAGVGDARVHPLWNGPGTVKVVLLDTDKTAPPQTTIDDVETFIENVRPIGATVTVVGAEEVSINVSATLTLATDVTLEEVTAQFTEALRQYLKSIAFTGELIRYTRIANLLLDIPPIIDYQDLTVNGAIANIELTGDQVGVIGTVEFS</sequence>
<dbReference type="Pfam" id="PF26078">
    <property type="entry name" value="Baseplate_J_M"/>
    <property type="match status" value="1"/>
</dbReference>
<comment type="caution">
    <text evidence="5">The sequence shown here is derived from an EMBL/GenBank/DDBJ whole genome shotgun (WGS) entry which is preliminary data.</text>
</comment>
<evidence type="ECO:0000259" key="4">
    <source>
        <dbReference type="Pfam" id="PF26079"/>
    </source>
</evidence>
<dbReference type="Pfam" id="PF26079">
    <property type="entry name" value="Baseplate_J_C"/>
    <property type="match status" value="1"/>
</dbReference>
<evidence type="ECO:0000313" key="6">
    <source>
        <dbReference type="Proteomes" id="UP001231362"/>
    </source>
</evidence>
<name>A0ABT9V1R6_9BACL</name>
<dbReference type="PANTHER" id="PTHR37829">
    <property type="entry name" value="PHAGE-LIKE ELEMENT PBSX PROTEIN XKDT"/>
    <property type="match status" value="1"/>
</dbReference>
<dbReference type="InterPro" id="IPR058531">
    <property type="entry name" value="Baseplate_J_M"/>
</dbReference>
<evidence type="ECO:0000259" key="2">
    <source>
        <dbReference type="Pfam" id="PF04865"/>
    </source>
</evidence>
<dbReference type="RefSeq" id="WP_307149485.1">
    <property type="nucleotide sequence ID" value="NZ_JAUSTU010000004.1"/>
</dbReference>
<dbReference type="Proteomes" id="UP001231362">
    <property type="component" value="Unassembled WGS sequence"/>
</dbReference>
<protein>
    <submittedName>
        <fullName evidence="5">Phage protein gp47/JayE</fullName>
    </submittedName>
</protein>
<evidence type="ECO:0000259" key="3">
    <source>
        <dbReference type="Pfam" id="PF26078"/>
    </source>
</evidence>
<accession>A0ABT9V1R6</accession>
<dbReference type="PANTHER" id="PTHR37829:SF3">
    <property type="entry name" value="PROTEIN JAYE-RELATED"/>
    <property type="match status" value="1"/>
</dbReference>
<dbReference type="InterPro" id="IPR006949">
    <property type="entry name" value="Barrel_Baseplate_J-like"/>
</dbReference>
<organism evidence="5 6">
    <name type="scientific">Anoxybacillus andreesenii</name>
    <dbReference type="NCBI Taxonomy" id="1325932"/>
    <lineage>
        <taxon>Bacteria</taxon>
        <taxon>Bacillati</taxon>
        <taxon>Bacillota</taxon>
        <taxon>Bacilli</taxon>
        <taxon>Bacillales</taxon>
        <taxon>Anoxybacillaceae</taxon>
        <taxon>Anoxybacillus</taxon>
    </lineage>
</organism>
<feature type="domain" description="Baseplate protein J-like barrel" evidence="2">
    <location>
        <begin position="19"/>
        <end position="101"/>
    </location>
</feature>
<gene>
    <name evidence="5" type="ORF">J2S07_001207</name>
</gene>
<proteinExistence type="inferred from homology"/>
<dbReference type="EMBL" id="JAUSTU010000004">
    <property type="protein sequence ID" value="MDQ0154903.1"/>
    <property type="molecule type" value="Genomic_DNA"/>
</dbReference>
<feature type="domain" description="Baseplate J-like C-terminal" evidence="4">
    <location>
        <begin position="199"/>
        <end position="284"/>
    </location>
</feature>
<evidence type="ECO:0000313" key="5">
    <source>
        <dbReference type="EMBL" id="MDQ0154903.1"/>
    </source>
</evidence>
<comment type="similarity">
    <text evidence="1">Belongs to the Mu gp47/PBSX XkdT family.</text>
</comment>
<reference evidence="5 6" key="1">
    <citation type="submission" date="2023-07" db="EMBL/GenBank/DDBJ databases">
        <title>Genomic Encyclopedia of Type Strains, Phase IV (KMG-IV): sequencing the most valuable type-strain genomes for metagenomic binning, comparative biology and taxonomic classification.</title>
        <authorList>
            <person name="Goeker M."/>
        </authorList>
    </citation>
    <scope>NUCLEOTIDE SEQUENCE [LARGE SCALE GENOMIC DNA]</scope>
    <source>
        <strain evidence="5 6">DSM 23948</strain>
    </source>
</reference>
<dbReference type="InterPro" id="IPR058530">
    <property type="entry name" value="Baseplate_J-like_C"/>
</dbReference>
<keyword evidence="6" id="KW-1185">Reference proteome</keyword>
<evidence type="ECO:0000256" key="1">
    <source>
        <dbReference type="ARBA" id="ARBA00038087"/>
    </source>
</evidence>
<dbReference type="InterPro" id="IPR052399">
    <property type="entry name" value="Phage_Baseplate_Assmbl_Protein"/>
</dbReference>